<keyword evidence="11" id="KW-0732">Signal</keyword>
<dbReference type="PROSITE" id="PS00086">
    <property type="entry name" value="CYTOCHROME_P450"/>
    <property type="match status" value="1"/>
</dbReference>
<protein>
    <submittedName>
        <fullName evidence="12 14">Cytochrome P450</fullName>
    </submittedName>
</protein>
<evidence type="ECO:0000313" key="13">
    <source>
        <dbReference type="Proteomes" id="UP000504638"/>
    </source>
</evidence>
<gene>
    <name evidence="12 14" type="ORF">P152DRAFT_371990</name>
</gene>
<evidence type="ECO:0000256" key="1">
    <source>
        <dbReference type="ARBA" id="ARBA00004370"/>
    </source>
</evidence>
<dbReference type="GeneID" id="54416104"/>
<dbReference type="AlphaFoldDB" id="A0A6G1G5D0"/>
<keyword evidence="4 9" id="KW-0479">Metal-binding</keyword>
<dbReference type="InterPro" id="IPR017972">
    <property type="entry name" value="Cyt_P450_CS"/>
</dbReference>
<dbReference type="PANTHER" id="PTHR24282">
    <property type="entry name" value="CYTOCHROME P450 FAMILY MEMBER"/>
    <property type="match status" value="1"/>
</dbReference>
<evidence type="ECO:0000256" key="10">
    <source>
        <dbReference type="RuleBase" id="RU000461"/>
    </source>
</evidence>
<proteinExistence type="inferred from homology"/>
<keyword evidence="6 10" id="KW-0560">Oxidoreductase</keyword>
<evidence type="ECO:0000256" key="11">
    <source>
        <dbReference type="SAM" id="SignalP"/>
    </source>
</evidence>
<keyword evidence="8" id="KW-0472">Membrane</keyword>
<comment type="similarity">
    <text evidence="10">Belongs to the cytochrome P450 family.</text>
</comment>
<dbReference type="InterPro" id="IPR050665">
    <property type="entry name" value="Cytochrome_P450_Monooxygen"/>
</dbReference>
<dbReference type="GO" id="GO:0020037">
    <property type="term" value="F:heme binding"/>
    <property type="evidence" value="ECO:0007669"/>
    <property type="project" value="InterPro"/>
</dbReference>
<feature type="binding site" description="axial binding residue" evidence="9">
    <location>
        <position position="500"/>
    </location>
    <ligand>
        <name>heme</name>
        <dbReference type="ChEBI" id="CHEBI:30413"/>
    </ligand>
    <ligandPart>
        <name>Fe</name>
        <dbReference type="ChEBI" id="CHEBI:18248"/>
    </ligandPart>
</feature>
<dbReference type="InterPro" id="IPR036396">
    <property type="entry name" value="Cyt_P450_sf"/>
</dbReference>
<dbReference type="PRINTS" id="PR00463">
    <property type="entry name" value="EP450I"/>
</dbReference>
<reference evidence="14" key="2">
    <citation type="submission" date="2020-04" db="EMBL/GenBank/DDBJ databases">
        <authorList>
            <consortium name="NCBI Genome Project"/>
        </authorList>
    </citation>
    <scope>NUCLEOTIDE SEQUENCE</scope>
    <source>
        <strain evidence="14">CBS 781.70</strain>
    </source>
</reference>
<keyword evidence="5" id="KW-1133">Transmembrane helix</keyword>
<accession>A0A6G1G5D0</accession>
<dbReference type="Proteomes" id="UP000504638">
    <property type="component" value="Unplaced"/>
</dbReference>
<name>A0A6G1G5D0_9PEZI</name>
<dbReference type="GO" id="GO:0016705">
    <property type="term" value="F:oxidoreductase activity, acting on paired donors, with incorporation or reduction of molecular oxygen"/>
    <property type="evidence" value="ECO:0007669"/>
    <property type="project" value="InterPro"/>
</dbReference>
<evidence type="ECO:0000256" key="7">
    <source>
        <dbReference type="ARBA" id="ARBA00023004"/>
    </source>
</evidence>
<reference evidence="14" key="3">
    <citation type="submission" date="2025-04" db="UniProtKB">
        <authorList>
            <consortium name="RefSeq"/>
        </authorList>
    </citation>
    <scope>IDENTIFICATION</scope>
    <source>
        <strain evidence="14">CBS 781.70</strain>
    </source>
</reference>
<feature type="non-terminal residue" evidence="12">
    <location>
        <position position="1"/>
    </location>
</feature>
<evidence type="ECO:0000256" key="4">
    <source>
        <dbReference type="ARBA" id="ARBA00022723"/>
    </source>
</evidence>
<evidence type="ECO:0000256" key="8">
    <source>
        <dbReference type="ARBA" id="ARBA00023136"/>
    </source>
</evidence>
<organism evidence="12">
    <name type="scientific">Eremomyces bilateralis CBS 781.70</name>
    <dbReference type="NCBI Taxonomy" id="1392243"/>
    <lineage>
        <taxon>Eukaryota</taxon>
        <taxon>Fungi</taxon>
        <taxon>Dikarya</taxon>
        <taxon>Ascomycota</taxon>
        <taxon>Pezizomycotina</taxon>
        <taxon>Dothideomycetes</taxon>
        <taxon>Dothideomycetes incertae sedis</taxon>
        <taxon>Eremomycetales</taxon>
        <taxon>Eremomycetaceae</taxon>
        <taxon>Eremomyces</taxon>
    </lineage>
</organism>
<keyword evidence="10" id="KW-0503">Monooxygenase</keyword>
<evidence type="ECO:0000313" key="14">
    <source>
        <dbReference type="RefSeq" id="XP_033534895.1"/>
    </source>
</evidence>
<evidence type="ECO:0000256" key="5">
    <source>
        <dbReference type="ARBA" id="ARBA00022989"/>
    </source>
</evidence>
<dbReference type="GO" id="GO:0005506">
    <property type="term" value="F:iron ion binding"/>
    <property type="evidence" value="ECO:0007669"/>
    <property type="project" value="InterPro"/>
</dbReference>
<dbReference type="PANTHER" id="PTHR24282:SF211">
    <property type="entry name" value="CYTOCHROME P450-RELATED"/>
    <property type="match status" value="1"/>
</dbReference>
<dbReference type="SUPFAM" id="SSF48264">
    <property type="entry name" value="Cytochrome P450"/>
    <property type="match status" value="1"/>
</dbReference>
<comment type="subcellular location">
    <subcellularLocation>
        <location evidence="1">Membrane</location>
    </subcellularLocation>
</comment>
<dbReference type="RefSeq" id="XP_033534895.1">
    <property type="nucleotide sequence ID" value="XM_033675534.1"/>
</dbReference>
<dbReference type="Pfam" id="PF00067">
    <property type="entry name" value="p450"/>
    <property type="match status" value="1"/>
</dbReference>
<keyword evidence="2 9" id="KW-0349">Heme</keyword>
<feature type="signal peptide" evidence="11">
    <location>
        <begin position="1"/>
        <end position="17"/>
    </location>
</feature>
<keyword evidence="13" id="KW-1185">Reference proteome</keyword>
<dbReference type="InterPro" id="IPR001128">
    <property type="entry name" value="Cyt_P450"/>
</dbReference>
<keyword evidence="7 9" id="KW-0408">Iron</keyword>
<evidence type="ECO:0000256" key="3">
    <source>
        <dbReference type="ARBA" id="ARBA00022692"/>
    </source>
</evidence>
<dbReference type="InterPro" id="IPR002401">
    <property type="entry name" value="Cyt_P450_E_grp-I"/>
</dbReference>
<keyword evidence="3" id="KW-0812">Transmembrane</keyword>
<feature type="chain" id="PRO_5044631846" evidence="11">
    <location>
        <begin position="18"/>
        <end position="515"/>
    </location>
</feature>
<feature type="non-terminal residue" evidence="12">
    <location>
        <position position="515"/>
    </location>
</feature>
<dbReference type="EMBL" id="ML975155">
    <property type="protein sequence ID" value="KAF1813264.1"/>
    <property type="molecule type" value="Genomic_DNA"/>
</dbReference>
<evidence type="ECO:0000256" key="9">
    <source>
        <dbReference type="PIRSR" id="PIRSR602401-1"/>
    </source>
</evidence>
<evidence type="ECO:0000313" key="12">
    <source>
        <dbReference type="EMBL" id="KAF1813264.1"/>
    </source>
</evidence>
<dbReference type="GO" id="GO:0004497">
    <property type="term" value="F:monooxygenase activity"/>
    <property type="evidence" value="ECO:0007669"/>
    <property type="project" value="UniProtKB-KW"/>
</dbReference>
<dbReference type="PRINTS" id="PR00385">
    <property type="entry name" value="P450"/>
</dbReference>
<evidence type="ECO:0000256" key="2">
    <source>
        <dbReference type="ARBA" id="ARBA00022617"/>
    </source>
</evidence>
<reference evidence="12 14" key="1">
    <citation type="submission" date="2020-01" db="EMBL/GenBank/DDBJ databases">
        <authorList>
            <consortium name="DOE Joint Genome Institute"/>
            <person name="Haridas S."/>
            <person name="Albert R."/>
            <person name="Binder M."/>
            <person name="Bloem J."/>
            <person name="Labutti K."/>
            <person name="Salamov A."/>
            <person name="Andreopoulos B."/>
            <person name="Baker S.E."/>
            <person name="Barry K."/>
            <person name="Bills G."/>
            <person name="Bluhm B.H."/>
            <person name="Cannon C."/>
            <person name="Castanera R."/>
            <person name="Culley D.E."/>
            <person name="Daum C."/>
            <person name="Ezra D."/>
            <person name="Gonzalez J.B."/>
            <person name="Henrissat B."/>
            <person name="Kuo A."/>
            <person name="Liang C."/>
            <person name="Lipzen A."/>
            <person name="Lutzoni F."/>
            <person name="Magnuson J."/>
            <person name="Mondo S."/>
            <person name="Nolan M."/>
            <person name="Ohm R."/>
            <person name="Pangilinan J."/>
            <person name="Park H.-J."/>
            <person name="Ramirez L."/>
            <person name="Alfaro M."/>
            <person name="Sun H."/>
            <person name="Tritt A."/>
            <person name="Yoshinaga Y."/>
            <person name="Zwiers L.-H."/>
            <person name="Turgeon B.G."/>
            <person name="Goodwin S.B."/>
            <person name="Spatafora J.W."/>
            <person name="Crous P.W."/>
            <person name="Grigoriev I.V."/>
        </authorList>
    </citation>
    <scope>NUCLEOTIDE SEQUENCE</scope>
    <source>
        <strain evidence="12 14">CBS 781.70</strain>
    </source>
</reference>
<dbReference type="Gene3D" id="1.10.630.10">
    <property type="entry name" value="Cytochrome P450"/>
    <property type="match status" value="1"/>
</dbReference>
<dbReference type="OrthoDB" id="1470350at2759"/>
<sequence>IALVSLVIASFLWNCLSLYSNYQAAKQLGVPIVISPFDFYQPFWQLTHKALLPLFRRLPKPLNTFTRFSYFGWQFDDKNAAYEEFGPAFVLVTPGMTEFVVSDPGATKELLATHHSYCKPPSIQIVSLYGQNLVTVEKDDWVRHRKLTAPHFSERVSRFVWDESIEQTRGMLRKVFGTVNSISDTLVEDCKIIALHVIMGAGLGASHDFDRGAKGIQKGHTMGLGESVFTTLENITIILVSSSAFSLLKLPIFPKSLRKVGAAAQEYRSYLDELIETEKNRSSDDLNRPNLLSAMVRGNDNSQGEKASRYRLSIDEIRGNLFAFSFAGHDTTANVLVYTFALLAVHPEWQDWIGEEVDEIGNQYPDGLIEYEKIYPRLKRCMATMYETLRIYGPVTWIPRATTAHRSLTFSEPLKVSGEQSTTLPPGMLLNINVYEPHTRPSHWGQDSYAFRPSRFVLTPTETKPNGWIVEGDKNNDGTEKIMHPPSGVFNPWSMGPRICVGIKFSQVEFVAVLF</sequence>
<dbReference type="GO" id="GO:0016020">
    <property type="term" value="C:membrane"/>
    <property type="evidence" value="ECO:0007669"/>
    <property type="project" value="UniProtKB-SubCell"/>
</dbReference>
<comment type="cofactor">
    <cofactor evidence="9">
        <name>heme</name>
        <dbReference type="ChEBI" id="CHEBI:30413"/>
    </cofactor>
</comment>
<evidence type="ECO:0000256" key="6">
    <source>
        <dbReference type="ARBA" id="ARBA00023002"/>
    </source>
</evidence>